<evidence type="ECO:0000313" key="4">
    <source>
        <dbReference type="EMBL" id="CEN46196.1"/>
    </source>
</evidence>
<evidence type="ECO:0000313" key="5">
    <source>
        <dbReference type="Proteomes" id="UP000039370"/>
    </source>
</evidence>
<dbReference type="OMA" id="AGKDNEM"/>
<dbReference type="EMBL" id="CP022389">
    <property type="protein sequence ID" value="ATA93224.1"/>
    <property type="molecule type" value="Genomic_DNA"/>
</dbReference>
<accession>A0A0B7I2P1</accession>
<organism evidence="4 5">
    <name type="scientific">Capnocytophaga canimorsus</name>
    <dbReference type="NCBI Taxonomy" id="28188"/>
    <lineage>
        <taxon>Bacteria</taxon>
        <taxon>Pseudomonadati</taxon>
        <taxon>Bacteroidota</taxon>
        <taxon>Flavobacteriia</taxon>
        <taxon>Flavobacteriales</taxon>
        <taxon>Flavobacteriaceae</taxon>
        <taxon>Capnocytophaga</taxon>
    </lineage>
</organism>
<feature type="transmembrane region" description="Helical" evidence="1">
    <location>
        <begin position="31"/>
        <end position="52"/>
    </location>
</feature>
<dbReference type="AlphaFoldDB" id="A0A0B7I2P1"/>
<evidence type="ECO:0000313" key="6">
    <source>
        <dbReference type="Proteomes" id="UP000044026"/>
    </source>
</evidence>
<sequence>MILLLQNPKQEQHLEEIKKQIAEAPDSSYEIGLFIGNLLPFVVLALLAYLLYSYMKNRAGKDNEMLD</sequence>
<reference evidence="7" key="3">
    <citation type="submission" date="2017-06" db="EMBL/GenBank/DDBJ databases">
        <title>Capnocytophaga spp. assemblies.</title>
        <authorList>
            <person name="Gulvik C.A."/>
        </authorList>
    </citation>
    <scope>NUCLEOTIDE SEQUENCE [LARGE SCALE GENOMIC DNA]</scope>
    <source>
        <strain evidence="7">H3936</strain>
    </source>
</reference>
<keyword evidence="1" id="KW-0812">Transmembrane</keyword>
<keyword evidence="1" id="KW-1133">Transmembrane helix</keyword>
<reference evidence="5 6" key="1">
    <citation type="submission" date="2015-01" db="EMBL/GenBank/DDBJ databases">
        <authorList>
            <person name="MANFREDI Pablo"/>
        </authorList>
    </citation>
    <scope>NUCLEOTIDE SEQUENCE [LARGE SCALE GENOMIC DNA]</scope>
    <source>
        <strain evidence="4 5">Cc11</strain>
        <strain evidence="3 6">Cc12</strain>
    </source>
</reference>
<evidence type="ECO:0000313" key="7">
    <source>
        <dbReference type="Proteomes" id="UP000243753"/>
    </source>
</evidence>
<dbReference type="EMBL" id="CDOK01000003">
    <property type="protein sequence ID" value="CEN46196.1"/>
    <property type="molecule type" value="Genomic_DNA"/>
</dbReference>
<name>A0A0B7I2P1_9FLAO</name>
<keyword evidence="1" id="KW-0472">Membrane</keyword>
<dbReference type="RefSeq" id="WP_013997218.1">
    <property type="nucleotide sequence ID" value="NZ_BOQI01000020.1"/>
</dbReference>
<proteinExistence type="predicted"/>
<evidence type="ECO:0000313" key="3">
    <source>
        <dbReference type="EMBL" id="CEN33207.1"/>
    </source>
</evidence>
<dbReference type="Proteomes" id="UP000243753">
    <property type="component" value="Chromosome"/>
</dbReference>
<dbReference type="EMBL" id="CDOE01000031">
    <property type="protein sequence ID" value="CEN33207.1"/>
    <property type="molecule type" value="Genomic_DNA"/>
</dbReference>
<protein>
    <submittedName>
        <fullName evidence="4">Uncharacterized protein</fullName>
    </submittedName>
</protein>
<dbReference type="Proteomes" id="UP000044026">
    <property type="component" value="Unassembled WGS sequence"/>
</dbReference>
<gene>
    <name evidence="4" type="ORF">CCAN11_1000002</name>
    <name evidence="3" type="ORF">CCAN12_370009</name>
    <name evidence="2" type="ORF">CGC54_02150</name>
</gene>
<evidence type="ECO:0000256" key="1">
    <source>
        <dbReference type="SAM" id="Phobius"/>
    </source>
</evidence>
<reference evidence="2" key="2">
    <citation type="journal article" date="2017" name="Genome Announc.">
        <title>Twelve Complete Reference Genomes of Clinical Isolates in the Capnocytophaga Genus.</title>
        <authorList>
            <person name="Villarma A."/>
            <person name="Gulvik C.A."/>
            <person name="Rowe L.A."/>
            <person name="Sheth M."/>
            <person name="Juieng P."/>
            <person name="Nicholson A.C."/>
            <person name="Loparev V.N."/>
            <person name="McQuiston J.R."/>
        </authorList>
    </citation>
    <scope>NUCLEOTIDE SEQUENCE</scope>
    <source>
        <strain evidence="2">H3936</strain>
    </source>
</reference>
<evidence type="ECO:0000313" key="2">
    <source>
        <dbReference type="EMBL" id="ATA93224.1"/>
    </source>
</evidence>
<dbReference type="GeneID" id="96781041"/>
<dbReference type="Proteomes" id="UP000039370">
    <property type="component" value="Unassembled WGS sequence"/>
</dbReference>